<dbReference type="EMBL" id="KZ613783">
    <property type="protein sequence ID" value="PMD62762.1"/>
    <property type="molecule type" value="Genomic_DNA"/>
</dbReference>
<dbReference type="PROSITE" id="PS50157">
    <property type="entry name" value="ZINC_FINGER_C2H2_2"/>
    <property type="match status" value="1"/>
</dbReference>
<dbReference type="InterPro" id="IPR013087">
    <property type="entry name" value="Znf_C2H2_type"/>
</dbReference>
<dbReference type="STRING" id="1095630.A0A2J6TIB6"/>
<keyword evidence="3" id="KW-0677">Repeat</keyword>
<evidence type="ECO:0000256" key="4">
    <source>
        <dbReference type="ARBA" id="ARBA00022771"/>
    </source>
</evidence>
<dbReference type="RefSeq" id="XP_024739666.1">
    <property type="nucleotide sequence ID" value="XM_024884684.1"/>
</dbReference>
<keyword evidence="5" id="KW-0862">Zinc</keyword>
<keyword evidence="6" id="KW-0539">Nucleus</keyword>
<comment type="subcellular location">
    <subcellularLocation>
        <location evidence="1">Nucleus</location>
    </subcellularLocation>
</comment>
<dbReference type="InterPro" id="IPR007219">
    <property type="entry name" value="XnlR_reg_dom"/>
</dbReference>
<keyword evidence="2" id="KW-0479">Metal-binding</keyword>
<dbReference type="SMART" id="SM00355">
    <property type="entry name" value="ZnF_C2H2"/>
    <property type="match status" value="2"/>
</dbReference>
<organism evidence="10 11">
    <name type="scientific">Hyaloscypha bicolor E</name>
    <dbReference type="NCBI Taxonomy" id="1095630"/>
    <lineage>
        <taxon>Eukaryota</taxon>
        <taxon>Fungi</taxon>
        <taxon>Dikarya</taxon>
        <taxon>Ascomycota</taxon>
        <taxon>Pezizomycotina</taxon>
        <taxon>Leotiomycetes</taxon>
        <taxon>Helotiales</taxon>
        <taxon>Hyaloscyphaceae</taxon>
        <taxon>Hyaloscypha</taxon>
        <taxon>Hyaloscypha bicolor</taxon>
    </lineage>
</organism>
<gene>
    <name evidence="10" type="ORF">K444DRAFT_641962</name>
</gene>
<dbReference type="GO" id="GO:0008270">
    <property type="term" value="F:zinc ion binding"/>
    <property type="evidence" value="ECO:0007669"/>
    <property type="project" value="UniProtKB-KW"/>
</dbReference>
<dbReference type="GeneID" id="36592761"/>
<dbReference type="InterPro" id="IPR051059">
    <property type="entry name" value="VerF-like"/>
</dbReference>
<evidence type="ECO:0000256" key="2">
    <source>
        <dbReference type="ARBA" id="ARBA00022723"/>
    </source>
</evidence>
<dbReference type="Proteomes" id="UP000235371">
    <property type="component" value="Unassembled WGS sequence"/>
</dbReference>
<dbReference type="PANTHER" id="PTHR40626:SF18">
    <property type="entry name" value="NICOTINATE CATABOLISM CLUSTER-SPECIFIC TRANSCRIPTION FACTOR"/>
    <property type="match status" value="1"/>
</dbReference>
<sequence>MKRHSCKVPGCGKAFSRPSHLQRHALNHSDTQLICERCKACFKRLDLLERHKARHAIRDKRAGGIGLGILETKSKHFKAASISANVSAPSPRQTSPPSSTRCPLSPPATKPQGTDPSHRTGNVSDSVAFLPHQPGEHWSSPQELTDSELTTDYLNSQLNYPNTSQVTNMYVDQSPGFYEIGDMYHDMTFDLVHFNVTGFAPQLPDYRPSATQTLDEGTVQSSSNEGQLLSLVPSPMSGDSLIQHEAETQFSAIPAMSPGAIKVAIENVRQGERASKDAAEDVTRTPIVESIFSADTRPHSSEGESPAATSPLQAYSDSRHHEPQAAVQEIRRSHSFSSEKLQFLLLTSEKRDEVLEFIADIGPVRPDGTLIDGDSPDFSLENMQIYLDLFFEFFNASYPLIHVATLDISDTDPIALLSLMLLGATYKDKDAHQLSVCLYDAIVPYILSGLLSGPVPDLAILQAFLVLECYGMYRAGPYQRENAILIHGLLLNSIRRISRYHVRARITLPDRLTHKERDWMEFAYAEQYKRLILFFFIWDTQNATCYSFMPNMSIQSLQIGLPCSRKLWEATNGADWKMLLSEHDDSSTLLDQVKRFINSDHEMLQKPYDSLSFNLALHGLMSMANDMLHFDNRSIYAGEPQKVEMSWSPGQQQIAQSLESWKAKYDAFAMENIFDMNSEPLHCAFQRDSMAIFALYHTAHIVINCEICHLQTAAGAKAIFGHIVTPSDYEESCKWVRNWIRNSPESAGRAAWHAAQMFREGMLNLVNWDVHGVFHYPWCLYIGTLTAWAFHHFGAESSGLKPLCDHTRPENVRGLREGSRHKMNHLVATMASVTPANMDRIMGKCCTHGLTIEMAKYLRGVRWTAAYEAMKILEGLSGIPSE</sequence>
<keyword evidence="11" id="KW-1185">Reference proteome</keyword>
<evidence type="ECO:0000256" key="3">
    <source>
        <dbReference type="ARBA" id="ARBA00022737"/>
    </source>
</evidence>
<evidence type="ECO:0000259" key="9">
    <source>
        <dbReference type="PROSITE" id="PS50157"/>
    </source>
</evidence>
<dbReference type="GO" id="GO:0000978">
    <property type="term" value="F:RNA polymerase II cis-regulatory region sequence-specific DNA binding"/>
    <property type="evidence" value="ECO:0007669"/>
    <property type="project" value="InterPro"/>
</dbReference>
<reference evidence="10 11" key="1">
    <citation type="submission" date="2016-04" db="EMBL/GenBank/DDBJ databases">
        <title>A degradative enzymes factory behind the ericoid mycorrhizal symbiosis.</title>
        <authorList>
            <consortium name="DOE Joint Genome Institute"/>
            <person name="Martino E."/>
            <person name="Morin E."/>
            <person name="Grelet G."/>
            <person name="Kuo A."/>
            <person name="Kohler A."/>
            <person name="Daghino S."/>
            <person name="Barry K."/>
            <person name="Choi C."/>
            <person name="Cichocki N."/>
            <person name="Clum A."/>
            <person name="Copeland A."/>
            <person name="Hainaut M."/>
            <person name="Haridas S."/>
            <person name="Labutti K."/>
            <person name="Lindquist E."/>
            <person name="Lipzen A."/>
            <person name="Khouja H.-R."/>
            <person name="Murat C."/>
            <person name="Ohm R."/>
            <person name="Olson A."/>
            <person name="Spatafora J."/>
            <person name="Veneault-Fourrey C."/>
            <person name="Henrissat B."/>
            <person name="Grigoriev I."/>
            <person name="Martin F."/>
            <person name="Perotto S."/>
        </authorList>
    </citation>
    <scope>NUCLEOTIDE SEQUENCE [LARGE SCALE GENOMIC DNA]</scope>
    <source>
        <strain evidence="10 11">E</strain>
    </source>
</reference>
<proteinExistence type="predicted"/>
<dbReference type="GO" id="GO:0000785">
    <property type="term" value="C:chromatin"/>
    <property type="evidence" value="ECO:0007669"/>
    <property type="project" value="TreeGrafter"/>
</dbReference>
<evidence type="ECO:0000256" key="1">
    <source>
        <dbReference type="ARBA" id="ARBA00004123"/>
    </source>
</evidence>
<evidence type="ECO:0000256" key="7">
    <source>
        <dbReference type="PROSITE-ProRule" id="PRU00042"/>
    </source>
</evidence>
<protein>
    <recommendedName>
        <fullName evidence="9">C2H2-type domain-containing protein</fullName>
    </recommendedName>
</protein>
<dbReference type="Pfam" id="PF00096">
    <property type="entry name" value="zf-C2H2"/>
    <property type="match status" value="1"/>
</dbReference>
<dbReference type="PROSITE" id="PS00028">
    <property type="entry name" value="ZINC_FINGER_C2H2_1"/>
    <property type="match status" value="2"/>
</dbReference>
<dbReference type="GO" id="GO:0005634">
    <property type="term" value="C:nucleus"/>
    <property type="evidence" value="ECO:0007669"/>
    <property type="project" value="UniProtKB-SubCell"/>
</dbReference>
<feature type="region of interest" description="Disordered" evidence="8">
    <location>
        <begin position="82"/>
        <end position="144"/>
    </location>
</feature>
<feature type="compositionally biased region" description="Low complexity" evidence="8">
    <location>
        <begin position="87"/>
        <end position="103"/>
    </location>
</feature>
<accession>A0A2J6TIB6</accession>
<feature type="region of interest" description="Disordered" evidence="8">
    <location>
        <begin position="293"/>
        <end position="324"/>
    </location>
</feature>
<feature type="compositionally biased region" description="Polar residues" evidence="8">
    <location>
        <begin position="307"/>
        <end position="316"/>
    </location>
</feature>
<evidence type="ECO:0000313" key="11">
    <source>
        <dbReference type="Proteomes" id="UP000235371"/>
    </source>
</evidence>
<dbReference type="AlphaFoldDB" id="A0A2J6TIB6"/>
<dbReference type="SUPFAM" id="SSF57667">
    <property type="entry name" value="beta-beta-alpha zinc fingers"/>
    <property type="match status" value="1"/>
</dbReference>
<dbReference type="Gene3D" id="3.30.160.60">
    <property type="entry name" value="Classic Zinc Finger"/>
    <property type="match status" value="1"/>
</dbReference>
<evidence type="ECO:0000256" key="6">
    <source>
        <dbReference type="ARBA" id="ARBA00023242"/>
    </source>
</evidence>
<keyword evidence="4 7" id="KW-0863">Zinc-finger</keyword>
<evidence type="ECO:0000256" key="8">
    <source>
        <dbReference type="SAM" id="MobiDB-lite"/>
    </source>
</evidence>
<dbReference type="OrthoDB" id="1405595at2759"/>
<dbReference type="InterPro" id="IPR036236">
    <property type="entry name" value="Znf_C2H2_sf"/>
</dbReference>
<dbReference type="GO" id="GO:0006351">
    <property type="term" value="P:DNA-templated transcription"/>
    <property type="evidence" value="ECO:0007669"/>
    <property type="project" value="InterPro"/>
</dbReference>
<evidence type="ECO:0000256" key="5">
    <source>
        <dbReference type="ARBA" id="ARBA00022833"/>
    </source>
</evidence>
<feature type="compositionally biased region" description="Polar residues" evidence="8">
    <location>
        <begin position="111"/>
        <end position="125"/>
    </location>
</feature>
<name>A0A2J6TIB6_9HELO</name>
<dbReference type="Pfam" id="PF04082">
    <property type="entry name" value="Fungal_trans"/>
    <property type="match status" value="1"/>
</dbReference>
<dbReference type="GO" id="GO:0000981">
    <property type="term" value="F:DNA-binding transcription factor activity, RNA polymerase II-specific"/>
    <property type="evidence" value="ECO:0007669"/>
    <property type="project" value="InterPro"/>
</dbReference>
<feature type="domain" description="C2H2-type" evidence="9">
    <location>
        <begin position="4"/>
        <end position="33"/>
    </location>
</feature>
<dbReference type="InParanoid" id="A0A2J6TIB6"/>
<dbReference type="PANTHER" id="PTHR40626">
    <property type="entry name" value="MIP31509P"/>
    <property type="match status" value="1"/>
</dbReference>
<evidence type="ECO:0000313" key="10">
    <source>
        <dbReference type="EMBL" id="PMD62762.1"/>
    </source>
</evidence>
<dbReference type="CDD" id="cd12148">
    <property type="entry name" value="fungal_TF_MHR"/>
    <property type="match status" value="1"/>
</dbReference>